<name>A0A419RQS3_9SPHN</name>
<dbReference type="AlphaFoldDB" id="A0A419RQS3"/>
<gene>
    <name evidence="2" type="ORF">D6201_00960</name>
</gene>
<accession>A0A419RQS3</accession>
<dbReference type="Pfam" id="PF01636">
    <property type="entry name" value="APH"/>
    <property type="match status" value="1"/>
</dbReference>
<dbReference type="CDD" id="cd05154">
    <property type="entry name" value="ACAD10_11_N-like"/>
    <property type="match status" value="1"/>
</dbReference>
<dbReference type="PANTHER" id="PTHR47829:SF3">
    <property type="entry name" value="AMINOGLYCOSIDE PHOSPHOTRANSFERASE DOMAIN-CONTAINING PROTEIN"/>
    <property type="match status" value="1"/>
</dbReference>
<organism evidence="2 3">
    <name type="scientific">Aurantiacibacter aquimixticola</name>
    <dbReference type="NCBI Taxonomy" id="1958945"/>
    <lineage>
        <taxon>Bacteria</taxon>
        <taxon>Pseudomonadati</taxon>
        <taxon>Pseudomonadota</taxon>
        <taxon>Alphaproteobacteria</taxon>
        <taxon>Sphingomonadales</taxon>
        <taxon>Erythrobacteraceae</taxon>
        <taxon>Aurantiacibacter</taxon>
    </lineage>
</organism>
<comment type="caution">
    <text evidence="2">The sequence shown here is derived from an EMBL/GenBank/DDBJ whole genome shotgun (WGS) entry which is preliminary data.</text>
</comment>
<evidence type="ECO:0000313" key="3">
    <source>
        <dbReference type="Proteomes" id="UP000285232"/>
    </source>
</evidence>
<dbReference type="InterPro" id="IPR052898">
    <property type="entry name" value="ACAD10-like"/>
</dbReference>
<dbReference type="OrthoDB" id="3806873at2"/>
<dbReference type="SUPFAM" id="SSF56112">
    <property type="entry name" value="Protein kinase-like (PK-like)"/>
    <property type="match status" value="1"/>
</dbReference>
<proteinExistence type="predicted"/>
<sequence>MSDIPDFDTAKFAEWLATEAPEHRDIARVEKFKGGQSNPTYRVTTGKGDIVLRRKPFGPTLPSAHAVDREYRVISALEQTPVPVPKTLALCEDDAVIGAPFYVMEMVEGRTFWNGGLPECTREERRGIYRSMIDALADLHSVDPDSVGLSDYGAPGNYFERQVRRWTKQYRAAQTGELAEVERLIEWLPETLPPQQGVSVIHGDYRIDNLIFAKDDTDALAIIDWELSTLGDPLADFAYLAMNWAMPKEYGGAQLGGYDLAELGIPTLEEISARYCERMGRSDLPDLNWYFAYNLFRLVGILQGIRKRIADGNASGADAEQKAALVEPLAQAAWGFAKRAGA</sequence>
<dbReference type="InterPro" id="IPR002575">
    <property type="entry name" value="Aminoglycoside_PTrfase"/>
</dbReference>
<dbReference type="EMBL" id="RAHX01000001">
    <property type="protein sequence ID" value="RJY08117.1"/>
    <property type="molecule type" value="Genomic_DNA"/>
</dbReference>
<feature type="domain" description="Aminoglycoside phosphotransferase" evidence="1">
    <location>
        <begin position="29"/>
        <end position="263"/>
    </location>
</feature>
<dbReference type="InterPro" id="IPR041726">
    <property type="entry name" value="ACAD10_11_N"/>
</dbReference>
<dbReference type="GO" id="GO:0016740">
    <property type="term" value="F:transferase activity"/>
    <property type="evidence" value="ECO:0007669"/>
    <property type="project" value="UniProtKB-KW"/>
</dbReference>
<keyword evidence="2" id="KW-0808">Transferase</keyword>
<evidence type="ECO:0000259" key="1">
    <source>
        <dbReference type="Pfam" id="PF01636"/>
    </source>
</evidence>
<reference evidence="2 3" key="1">
    <citation type="journal article" date="2017" name="Int. J. Syst. Evol. Microbiol.">
        <title>Erythrobacter aquimixticola sp. nov., isolated from the junction between the ocean and a freshwater spring.</title>
        <authorList>
            <person name="Park S."/>
            <person name="Jung Y.T."/>
            <person name="Choi S.J."/>
            <person name="Yoon J.H."/>
        </authorList>
    </citation>
    <scope>NUCLEOTIDE SEQUENCE [LARGE SCALE GENOMIC DNA]</scope>
    <source>
        <strain evidence="2 3">JSSK-14</strain>
    </source>
</reference>
<evidence type="ECO:0000313" key="2">
    <source>
        <dbReference type="EMBL" id="RJY08117.1"/>
    </source>
</evidence>
<dbReference type="Gene3D" id="3.90.1200.10">
    <property type="match status" value="1"/>
</dbReference>
<dbReference type="InterPro" id="IPR011009">
    <property type="entry name" value="Kinase-like_dom_sf"/>
</dbReference>
<protein>
    <submittedName>
        <fullName evidence="2">Phosphotransferase family protein</fullName>
    </submittedName>
</protein>
<dbReference type="Gene3D" id="3.30.200.20">
    <property type="entry name" value="Phosphorylase Kinase, domain 1"/>
    <property type="match status" value="1"/>
</dbReference>
<dbReference type="PANTHER" id="PTHR47829">
    <property type="entry name" value="HYDROLASE, PUTATIVE (AFU_ORTHOLOGUE AFUA_1G12880)-RELATED"/>
    <property type="match status" value="1"/>
</dbReference>
<dbReference type="Proteomes" id="UP000285232">
    <property type="component" value="Unassembled WGS sequence"/>
</dbReference>
<keyword evidence="3" id="KW-1185">Reference proteome</keyword>